<evidence type="ECO:0000313" key="3">
    <source>
        <dbReference type="Proteomes" id="UP001209229"/>
    </source>
</evidence>
<reference evidence="2" key="1">
    <citation type="submission" date="2022-10" db="EMBL/GenBank/DDBJ databases">
        <authorList>
            <person name="Yu W.X."/>
        </authorList>
    </citation>
    <scope>NUCLEOTIDE SEQUENCE</scope>
    <source>
        <strain evidence="2">AAT</strain>
    </source>
</reference>
<protein>
    <submittedName>
        <fullName evidence="2">Uncharacterized protein</fullName>
    </submittedName>
</protein>
<name>A0AAE3M6C8_9BACT</name>
<evidence type="ECO:0000313" key="2">
    <source>
        <dbReference type="EMBL" id="MCW3787898.1"/>
    </source>
</evidence>
<dbReference type="CDD" id="cd22265">
    <property type="entry name" value="UDM1_RNF168"/>
    <property type="match status" value="1"/>
</dbReference>
<gene>
    <name evidence="2" type="ORF">OM075_15590</name>
</gene>
<dbReference type="RefSeq" id="WP_301191462.1">
    <property type="nucleotide sequence ID" value="NZ_JAPDPJ010000039.1"/>
</dbReference>
<proteinExistence type="predicted"/>
<dbReference type="Proteomes" id="UP001209229">
    <property type="component" value="Unassembled WGS sequence"/>
</dbReference>
<dbReference type="AlphaFoldDB" id="A0AAE3M6C8"/>
<keyword evidence="1" id="KW-0175">Coiled coil</keyword>
<dbReference type="EMBL" id="JAPDPJ010000039">
    <property type="protein sequence ID" value="MCW3787898.1"/>
    <property type="molecule type" value="Genomic_DNA"/>
</dbReference>
<keyword evidence="3" id="KW-1185">Reference proteome</keyword>
<feature type="coiled-coil region" evidence="1">
    <location>
        <begin position="373"/>
        <end position="414"/>
    </location>
</feature>
<organism evidence="2 3">
    <name type="scientific">Plebeiibacterium sediminum</name>
    <dbReference type="NCBI Taxonomy" id="2992112"/>
    <lineage>
        <taxon>Bacteria</taxon>
        <taxon>Pseudomonadati</taxon>
        <taxon>Bacteroidota</taxon>
        <taxon>Bacteroidia</taxon>
        <taxon>Marinilabiliales</taxon>
        <taxon>Marinilabiliaceae</taxon>
        <taxon>Plebeiibacterium</taxon>
    </lineage>
</organism>
<comment type="caution">
    <text evidence="2">The sequence shown here is derived from an EMBL/GenBank/DDBJ whole genome shotgun (WGS) entry which is preliminary data.</text>
</comment>
<evidence type="ECO:0000256" key="1">
    <source>
        <dbReference type="SAM" id="Coils"/>
    </source>
</evidence>
<accession>A0AAE3M6C8</accession>
<sequence length="433" mass="47599">MNRLTLIAILLCSNIYLWGQTEFSKIKLSGNYSQIIFAPTLQTNTYAFGTKAQDGMALGLYGTAENSWLTYWKEGSGDMVIKKGNLFLNAGDINMGAEKYIGFTTTAGTVYKIGFNIGGLQSMSGGAGMHYNNGTTIGSDAMITFHETDGNVIRGWMDVNDNIFHWSGKVGIGIVNPWARLDVNGSTLLRNRLQFGNTNGNYINDDITGFSNGIDPSDAALLVPVYKNNASDLRLYITDDGNDAFSIWGGTCGGGSCGDLNAASQVVRFEGGGNVLFSGNVGIGKRASGDLKLDVAGTLRAEEILVEANGNTADFVFSDTYNLKDLTEVENYIKTHKHLPDIPSAEEMEASGVNLAEMNKLLLQKVEELTLYAIQQKEERKKEQIERQVLTEKLEAQNKKLREALNKEQRERCKIDDRLAYLESILLRKTKNQ</sequence>